<evidence type="ECO:0000313" key="12">
    <source>
        <dbReference type="Proteomes" id="UP001516400"/>
    </source>
</evidence>
<dbReference type="InterPro" id="IPR051991">
    <property type="entry name" value="Mitoribosomal_protein_bL32"/>
</dbReference>
<feature type="compositionally biased region" description="Polar residues" evidence="10">
    <location>
        <begin position="174"/>
        <end position="183"/>
    </location>
</feature>
<keyword evidence="12" id="KW-1185">Reference proteome</keyword>
<evidence type="ECO:0000256" key="10">
    <source>
        <dbReference type="SAM" id="MobiDB-lite"/>
    </source>
</evidence>
<evidence type="ECO:0000256" key="6">
    <source>
        <dbReference type="ARBA" id="ARBA00023274"/>
    </source>
</evidence>
<protein>
    <recommendedName>
        <fullName evidence="7">Large ribosomal subunit protein bL32m</fullName>
    </recommendedName>
    <alternativeName>
        <fullName evidence="8">39S ribosomal protein L32, mitochondrial</fullName>
    </alternativeName>
</protein>
<evidence type="ECO:0000313" key="11">
    <source>
        <dbReference type="EMBL" id="KAL3279417.1"/>
    </source>
</evidence>
<feature type="compositionally biased region" description="Basic and acidic residues" evidence="10">
    <location>
        <begin position="187"/>
        <end position="197"/>
    </location>
</feature>
<evidence type="ECO:0000256" key="3">
    <source>
        <dbReference type="ARBA" id="ARBA00022946"/>
    </source>
</evidence>
<keyword evidence="4" id="KW-0689">Ribosomal protein</keyword>
<evidence type="ECO:0000256" key="1">
    <source>
        <dbReference type="ARBA" id="ARBA00004173"/>
    </source>
</evidence>
<comment type="caution">
    <text evidence="11">The sequence shown here is derived from an EMBL/GenBank/DDBJ whole genome shotgun (WGS) entry which is preliminary data.</text>
</comment>
<dbReference type="GO" id="GO:0005739">
    <property type="term" value="C:mitochondrion"/>
    <property type="evidence" value="ECO:0007669"/>
    <property type="project" value="UniProtKB-SubCell"/>
</dbReference>
<evidence type="ECO:0000256" key="2">
    <source>
        <dbReference type="ARBA" id="ARBA00008560"/>
    </source>
</evidence>
<accession>A0ABD2NLU8</accession>
<dbReference type="AlphaFoldDB" id="A0ABD2NLU8"/>
<evidence type="ECO:0000256" key="8">
    <source>
        <dbReference type="ARBA" id="ARBA00042577"/>
    </source>
</evidence>
<gene>
    <name evidence="11" type="ORF">HHI36_016928</name>
</gene>
<organism evidence="11 12">
    <name type="scientific">Cryptolaemus montrouzieri</name>
    <dbReference type="NCBI Taxonomy" id="559131"/>
    <lineage>
        <taxon>Eukaryota</taxon>
        <taxon>Metazoa</taxon>
        <taxon>Ecdysozoa</taxon>
        <taxon>Arthropoda</taxon>
        <taxon>Hexapoda</taxon>
        <taxon>Insecta</taxon>
        <taxon>Pterygota</taxon>
        <taxon>Neoptera</taxon>
        <taxon>Endopterygota</taxon>
        <taxon>Coleoptera</taxon>
        <taxon>Polyphaga</taxon>
        <taxon>Cucujiformia</taxon>
        <taxon>Coccinelloidea</taxon>
        <taxon>Coccinellidae</taxon>
        <taxon>Scymninae</taxon>
        <taxon>Scymnini</taxon>
        <taxon>Cryptolaemus</taxon>
    </lineage>
</organism>
<sequence>MAISLWTKINTTLCKLDQAIGLLFGLNRSLPNIVWLTGNALNSVKPSAKISLKDIIDNGFLWAVPKHRRSVEKRLKRKFGHPDYVLKILQPRSNIRICNSCGDHYEIGILCPTCYKKVINETKDMQSAIQKKLGLNPVEKEIIVIYEHEKSKLDEYHEGQQIIEMKRPRPSWFSKNLVQQTSKKPAATKDVKPSGLS</sequence>
<dbReference type="GO" id="GO:0006412">
    <property type="term" value="P:translation"/>
    <property type="evidence" value="ECO:0007669"/>
    <property type="project" value="UniProtKB-ARBA"/>
</dbReference>
<dbReference type="InterPro" id="IPR011332">
    <property type="entry name" value="Ribosomal_zn-bd"/>
</dbReference>
<keyword evidence="6" id="KW-0687">Ribonucleoprotein</keyword>
<proteinExistence type="inferred from homology"/>
<name>A0ABD2NLU8_9CUCU</name>
<dbReference type="Proteomes" id="UP001516400">
    <property type="component" value="Unassembled WGS sequence"/>
</dbReference>
<dbReference type="PANTHER" id="PTHR21026">
    <property type="entry name" value="39S RIBOSOMAL PROTEIN L32, MITOCHONDRIAL"/>
    <property type="match status" value="1"/>
</dbReference>
<evidence type="ECO:0000256" key="9">
    <source>
        <dbReference type="ARBA" id="ARBA00045766"/>
    </source>
</evidence>
<comment type="function">
    <text evidence="9">Component of the mitochondrial large ribosomal subunit (mt-LSU). The mitochondrial ribosome (mitoribosome) is a large ribonucleoprotein complex responsible for the synthesis of proteins inside mitochondria.</text>
</comment>
<dbReference type="EMBL" id="JABFTP020000124">
    <property type="protein sequence ID" value="KAL3279417.1"/>
    <property type="molecule type" value="Genomic_DNA"/>
</dbReference>
<reference evidence="11 12" key="1">
    <citation type="journal article" date="2021" name="BMC Biol.">
        <title>Horizontally acquired antibacterial genes associated with adaptive radiation of ladybird beetles.</title>
        <authorList>
            <person name="Li H.S."/>
            <person name="Tang X.F."/>
            <person name="Huang Y.H."/>
            <person name="Xu Z.Y."/>
            <person name="Chen M.L."/>
            <person name="Du X.Y."/>
            <person name="Qiu B.Y."/>
            <person name="Chen P.T."/>
            <person name="Zhang W."/>
            <person name="Slipinski A."/>
            <person name="Escalona H.E."/>
            <person name="Waterhouse R.M."/>
            <person name="Zwick A."/>
            <person name="Pang H."/>
        </authorList>
    </citation>
    <scope>NUCLEOTIDE SEQUENCE [LARGE SCALE GENOMIC DNA]</scope>
    <source>
        <strain evidence="11">SYSU2018</strain>
    </source>
</reference>
<keyword evidence="5" id="KW-0496">Mitochondrion</keyword>
<feature type="region of interest" description="Disordered" evidence="10">
    <location>
        <begin position="174"/>
        <end position="197"/>
    </location>
</feature>
<comment type="similarity">
    <text evidence="2">Belongs to the bacterial ribosomal protein bL32 family.</text>
</comment>
<dbReference type="GO" id="GO:0005840">
    <property type="term" value="C:ribosome"/>
    <property type="evidence" value="ECO:0007669"/>
    <property type="project" value="UniProtKB-KW"/>
</dbReference>
<dbReference type="SUPFAM" id="SSF57829">
    <property type="entry name" value="Zn-binding ribosomal proteins"/>
    <property type="match status" value="1"/>
</dbReference>
<keyword evidence="3" id="KW-0809">Transit peptide</keyword>
<comment type="subcellular location">
    <subcellularLocation>
        <location evidence="1">Mitochondrion</location>
    </subcellularLocation>
</comment>
<evidence type="ECO:0000256" key="7">
    <source>
        <dbReference type="ARBA" id="ARBA00039935"/>
    </source>
</evidence>
<dbReference type="PANTHER" id="PTHR21026:SF2">
    <property type="entry name" value="LARGE RIBOSOMAL SUBUNIT PROTEIN BL32M"/>
    <property type="match status" value="1"/>
</dbReference>
<evidence type="ECO:0000256" key="4">
    <source>
        <dbReference type="ARBA" id="ARBA00022980"/>
    </source>
</evidence>
<evidence type="ECO:0000256" key="5">
    <source>
        <dbReference type="ARBA" id="ARBA00023128"/>
    </source>
</evidence>
<dbReference type="GO" id="GO:1990904">
    <property type="term" value="C:ribonucleoprotein complex"/>
    <property type="evidence" value="ECO:0007669"/>
    <property type="project" value="UniProtKB-KW"/>
</dbReference>